<dbReference type="Gene3D" id="1.25.10.10">
    <property type="entry name" value="Leucine-rich Repeat Variant"/>
    <property type="match status" value="4"/>
</dbReference>
<dbReference type="Pfam" id="PF13271">
    <property type="entry name" value="DUF4062"/>
    <property type="match status" value="1"/>
</dbReference>
<dbReference type="InterPro" id="IPR016024">
    <property type="entry name" value="ARM-type_fold"/>
</dbReference>
<evidence type="ECO:0000259" key="1">
    <source>
        <dbReference type="PROSITE" id="PS50837"/>
    </source>
</evidence>
<feature type="domain" description="NACHT" evidence="1">
    <location>
        <begin position="271"/>
        <end position="401"/>
    </location>
</feature>
<dbReference type="Gene3D" id="3.40.50.300">
    <property type="entry name" value="P-loop containing nucleotide triphosphate hydrolases"/>
    <property type="match status" value="1"/>
</dbReference>
<reference evidence="2 3" key="1">
    <citation type="submission" date="2022-06" db="EMBL/GenBank/DDBJ databases">
        <title>Actinoplanes abujensis sp. nov., isolated from Nigerian arid soil.</title>
        <authorList>
            <person name="Ding P."/>
        </authorList>
    </citation>
    <scope>NUCLEOTIDE SEQUENCE [LARGE SCALE GENOMIC DNA]</scope>
    <source>
        <strain evidence="3">TRM88002</strain>
    </source>
</reference>
<dbReference type="Pfam" id="PF13646">
    <property type="entry name" value="HEAT_2"/>
    <property type="match status" value="4"/>
</dbReference>
<evidence type="ECO:0000313" key="3">
    <source>
        <dbReference type="Proteomes" id="UP001523216"/>
    </source>
</evidence>
<name>A0ABT0YDR2_9ACTN</name>
<dbReference type="InterPro" id="IPR027417">
    <property type="entry name" value="P-loop_NTPase"/>
</dbReference>
<dbReference type="Pfam" id="PF05729">
    <property type="entry name" value="NACHT"/>
    <property type="match status" value="1"/>
</dbReference>
<dbReference type="PROSITE" id="PS50837">
    <property type="entry name" value="NACHT"/>
    <property type="match status" value="1"/>
</dbReference>
<protein>
    <submittedName>
        <fullName evidence="2">HEAT repeat domain-containing protein</fullName>
    </submittedName>
</protein>
<evidence type="ECO:0000313" key="2">
    <source>
        <dbReference type="EMBL" id="MCM4084193.1"/>
    </source>
</evidence>
<dbReference type="RefSeq" id="WP_251803948.1">
    <property type="nucleotide sequence ID" value="NZ_JAMQOL010000073.1"/>
</dbReference>
<dbReference type="SUPFAM" id="SSF52540">
    <property type="entry name" value="P-loop containing nucleoside triphosphate hydrolases"/>
    <property type="match status" value="1"/>
</dbReference>
<dbReference type="InterPro" id="IPR007111">
    <property type="entry name" value="NACHT_NTPase"/>
</dbReference>
<organism evidence="2 3">
    <name type="scientific">Paractinoplanes hotanensis</name>
    <dbReference type="NCBI Taxonomy" id="2906497"/>
    <lineage>
        <taxon>Bacteria</taxon>
        <taxon>Bacillati</taxon>
        <taxon>Actinomycetota</taxon>
        <taxon>Actinomycetes</taxon>
        <taxon>Micromonosporales</taxon>
        <taxon>Micromonosporaceae</taxon>
        <taxon>Paractinoplanes</taxon>
    </lineage>
</organism>
<dbReference type="EMBL" id="JAMQOL010000073">
    <property type="protein sequence ID" value="MCM4084193.1"/>
    <property type="molecule type" value="Genomic_DNA"/>
</dbReference>
<dbReference type="InterPro" id="IPR004155">
    <property type="entry name" value="PBS_lyase_HEAT"/>
</dbReference>
<dbReference type="SMART" id="SM00567">
    <property type="entry name" value="EZ_HEAT"/>
    <property type="match status" value="10"/>
</dbReference>
<dbReference type="PANTHER" id="PTHR12697:SF38">
    <property type="entry name" value="PBS LYASE HEAT DOMAIN PROTEIN REPEAT-CONTAINING PROTEIN"/>
    <property type="match status" value="1"/>
</dbReference>
<dbReference type="Proteomes" id="UP001523216">
    <property type="component" value="Unassembled WGS sequence"/>
</dbReference>
<sequence>MTRAYLSSTYSDLREFRTAARRALGRQVVDVLAMEDYVADDSRPLEKCLADVAKCDLYIGIFAWRYGHIPAGQDRSITEAEYREAVRLNIPRLVFLLADDAPWSRTLMDLGPEAGRIETLRADLKENCTVSFFTNPVDLENVIAPAIAVWSRERSEAPPVSPLSDAHLTIYYDRLVREYGGLDLDSLTPPRTEEYLEVKLTSVFVEPHVRADPPPAELPREWLERLRNRGELELDDVPELVDVAELDSLRQSYRAKPLQRLFEVIASPTRRATVVLGDPGSGKSTVARYLALSLADGRVGRLPPDLANHVPILIELRAYATLVAEEECSDFLGYLDHLSRHEGLGLERGALDRYLSSGGQALFIFDGLDEVFDQRARTAIIRRIVEFRARHPGIRVVVTSRVVGYSRRIFTEAKFEHYTLQDLDQGQIDEFLRRWYPGSSADRPETGDVHRVRNRLVEAMRQSPALRELAGNPLLLTVLVIIGRHRALPRDRRALYDHATTVLVENWDVHRQLGRPGQTDYIDLEDKKALLRQLAFHMQSSGRALSANYIEQADLRKVFEDYLRWRHRTPVREARSLAGAMINQFRSRNFILSRYGSDIYGFVHRTFLEYFCAEAIVAKFQHDQQWRMAQIRRQYRDHWADPSWREVLRLVAGSLHERHNADVTRLLVDEVNTDWPPGEFTVLPWNLALAVQCLGEARTLHEDLAAPAEAVLKKLILLLEHSVGRHDPDLAALLTEEILPAARTIGPRWPGRQRYLKWYRRRGVHLVWSPTMSLAAQLAAILATPADHLEDLFDGELAQIGDNRAAYAAVAGLADLAGSQAADSPARALLIRRVCQDDHNLVRLAAVQALGERFRIDAELAAVLIERATVDGSANVRQAAVRALGERHEPSPDMRALLTDRLTADPAATVRREAVRLLARSFAADPSVHQLVHGALEDDRDADVIVAAANALADQFDARDEVGRPLMRRAVEDEEGSVRRAAVRLLGERWADEPDVVRLLLDRLTDEEDAPALREAARCFLARALEQHRSTALTRLIARLADDPNGDIRRVAVQALCEQFQDDAETRAAALRTVTSDSDAEVRLVAVTALVRWAPQDTAILTALESRALDDLDRTVRSAALNGLVAARWDGAGARALLSRVVVEDTDASLREQAVRVLAERHGGNSEAQRLIAERCRNDRNREVRLAAVHALAELDDVVETVHETLIGRVLDEKSGSVFACAAEAVTDWLSSDSAGQAVLIRRAGHDSNAHVRSAAARLLGGLYPDDAGVLEFLVGLAGTDLDAAVVEAAATALADACAGDEIAAADHVAVLVERAQGDDASVRRAAMWVLGERYAFMPGTFSTLLRAARLDDNQLVRREALTLLVRYFTHRKDVRKTLNESLADADFSVREAAVRLLADFFGTERSTWLQLARLAENTADPQLSLVAGQTLSWLPQADPDRMPSLRRPG</sequence>
<dbReference type="SUPFAM" id="SSF48371">
    <property type="entry name" value="ARM repeat"/>
    <property type="match status" value="1"/>
</dbReference>
<proteinExistence type="predicted"/>
<comment type="caution">
    <text evidence="2">The sequence shown here is derived from an EMBL/GenBank/DDBJ whole genome shotgun (WGS) entry which is preliminary data.</text>
</comment>
<dbReference type="InterPro" id="IPR025139">
    <property type="entry name" value="DUF4062"/>
</dbReference>
<dbReference type="InterPro" id="IPR011989">
    <property type="entry name" value="ARM-like"/>
</dbReference>
<accession>A0ABT0YDR2</accession>
<keyword evidence="3" id="KW-1185">Reference proteome</keyword>
<gene>
    <name evidence="2" type="ORF">LXN57_42320</name>
</gene>
<dbReference type="PANTHER" id="PTHR12697">
    <property type="entry name" value="PBS LYASE HEAT-LIKE PROTEIN"/>
    <property type="match status" value="1"/>
</dbReference>